<organism evidence="6 7">
    <name type="scientific">Hermanssonia centrifuga</name>
    <dbReference type="NCBI Taxonomy" id="98765"/>
    <lineage>
        <taxon>Eukaryota</taxon>
        <taxon>Fungi</taxon>
        <taxon>Dikarya</taxon>
        <taxon>Basidiomycota</taxon>
        <taxon>Agaricomycotina</taxon>
        <taxon>Agaricomycetes</taxon>
        <taxon>Polyporales</taxon>
        <taxon>Meruliaceae</taxon>
        <taxon>Hermanssonia</taxon>
    </lineage>
</organism>
<proteinExistence type="predicted"/>
<protein>
    <recommendedName>
        <fullName evidence="8">Ras GEF</fullName>
    </recommendedName>
</protein>
<dbReference type="InterPro" id="IPR023578">
    <property type="entry name" value="Ras_GEF_dom_sf"/>
</dbReference>
<dbReference type="InterPro" id="IPR001895">
    <property type="entry name" value="RASGEF_cat_dom"/>
</dbReference>
<feature type="compositionally biased region" description="Polar residues" evidence="3">
    <location>
        <begin position="50"/>
        <end position="96"/>
    </location>
</feature>
<dbReference type="CDD" id="cd06224">
    <property type="entry name" value="REM"/>
    <property type="match status" value="1"/>
</dbReference>
<dbReference type="GO" id="GO:0007265">
    <property type="term" value="P:Ras protein signal transduction"/>
    <property type="evidence" value="ECO:0007669"/>
    <property type="project" value="TreeGrafter"/>
</dbReference>
<evidence type="ECO:0000313" key="7">
    <source>
        <dbReference type="Proteomes" id="UP000309038"/>
    </source>
</evidence>
<dbReference type="Proteomes" id="UP000309038">
    <property type="component" value="Unassembled WGS sequence"/>
</dbReference>
<feature type="compositionally biased region" description="Polar residues" evidence="3">
    <location>
        <begin position="117"/>
        <end position="128"/>
    </location>
</feature>
<dbReference type="PROSITE" id="PS50009">
    <property type="entry name" value="RASGEF_CAT"/>
    <property type="match status" value="1"/>
</dbReference>
<dbReference type="EMBL" id="SGPJ01000001">
    <property type="protein sequence ID" value="THH02878.1"/>
    <property type="molecule type" value="Genomic_DNA"/>
</dbReference>
<dbReference type="Pfam" id="PF00617">
    <property type="entry name" value="RasGEF"/>
    <property type="match status" value="1"/>
</dbReference>
<dbReference type="PROSITE" id="PS50212">
    <property type="entry name" value="RASGEF_NTER"/>
    <property type="match status" value="1"/>
</dbReference>
<evidence type="ECO:0000256" key="1">
    <source>
        <dbReference type="ARBA" id="ARBA00022658"/>
    </source>
</evidence>
<dbReference type="GO" id="GO:0005085">
    <property type="term" value="F:guanyl-nucleotide exchange factor activity"/>
    <property type="evidence" value="ECO:0007669"/>
    <property type="project" value="UniProtKB-KW"/>
</dbReference>
<keyword evidence="1 2" id="KW-0344">Guanine-nucleotide releasing factor</keyword>
<dbReference type="InterPro" id="IPR027417">
    <property type="entry name" value="P-loop_NTPase"/>
</dbReference>
<feature type="region of interest" description="Disordered" evidence="3">
    <location>
        <begin position="213"/>
        <end position="239"/>
    </location>
</feature>
<dbReference type="PANTHER" id="PTHR23113">
    <property type="entry name" value="GUANINE NUCLEOTIDE EXCHANGE FACTOR"/>
    <property type="match status" value="1"/>
</dbReference>
<gene>
    <name evidence="6" type="ORF">EW026_g14</name>
</gene>
<dbReference type="Pfam" id="PF00618">
    <property type="entry name" value="RasGEF_N"/>
    <property type="match status" value="1"/>
</dbReference>
<accession>A0A4S4KXJ6</accession>
<dbReference type="Gene3D" id="1.20.870.10">
    <property type="entry name" value="Son of sevenless (SoS) protein Chain: S domain 1"/>
    <property type="match status" value="1"/>
</dbReference>
<reference evidence="6 7" key="1">
    <citation type="submission" date="2019-02" db="EMBL/GenBank/DDBJ databases">
        <title>Genome sequencing of the rare red list fungi Phlebia centrifuga.</title>
        <authorList>
            <person name="Buettner E."/>
            <person name="Kellner H."/>
        </authorList>
    </citation>
    <scope>NUCLEOTIDE SEQUENCE [LARGE SCALE GENOMIC DNA]</scope>
    <source>
        <strain evidence="6 7">DSM 108282</strain>
    </source>
</reference>
<dbReference type="SMART" id="SM00147">
    <property type="entry name" value="RasGEF"/>
    <property type="match status" value="1"/>
</dbReference>
<dbReference type="SUPFAM" id="SSF48366">
    <property type="entry name" value="Ras GEF"/>
    <property type="match status" value="1"/>
</dbReference>
<dbReference type="PANTHER" id="PTHR23113:SF348">
    <property type="entry name" value="GUANYL-NUCLEOTIDE EXCHANGE FACTOR RASGEF, PUTATIVE (AFU_ORTHOLOGUE AFUA_1G04700)-RELATED"/>
    <property type="match status" value="1"/>
</dbReference>
<name>A0A4S4KXJ6_9APHY</name>
<feature type="compositionally biased region" description="Basic and acidic residues" evidence="3">
    <location>
        <begin position="910"/>
        <end position="923"/>
    </location>
</feature>
<comment type="caution">
    <text evidence="6">The sequence shown here is derived from an EMBL/GenBank/DDBJ whole genome shotgun (WGS) entry which is preliminary data.</text>
</comment>
<feature type="region of interest" description="Disordered" evidence="3">
    <location>
        <begin position="910"/>
        <end position="934"/>
    </location>
</feature>
<feature type="compositionally biased region" description="Low complexity" evidence="3">
    <location>
        <begin position="25"/>
        <end position="49"/>
    </location>
</feature>
<dbReference type="AlphaFoldDB" id="A0A4S4KXJ6"/>
<feature type="compositionally biased region" description="Polar residues" evidence="3">
    <location>
        <begin position="603"/>
        <end position="614"/>
    </location>
</feature>
<dbReference type="Gene3D" id="1.10.840.10">
    <property type="entry name" value="Ras guanine-nucleotide exchange factors catalytic domain"/>
    <property type="match status" value="1"/>
</dbReference>
<dbReference type="InterPro" id="IPR036964">
    <property type="entry name" value="RASGEF_cat_dom_sf"/>
</dbReference>
<feature type="region of interest" description="Disordered" evidence="3">
    <location>
        <begin position="1"/>
        <end position="183"/>
    </location>
</feature>
<feature type="compositionally biased region" description="Low complexity" evidence="3">
    <location>
        <begin position="158"/>
        <end position="170"/>
    </location>
</feature>
<feature type="compositionally biased region" description="Polar residues" evidence="3">
    <location>
        <begin position="924"/>
        <end position="934"/>
    </location>
</feature>
<evidence type="ECO:0000256" key="3">
    <source>
        <dbReference type="SAM" id="MobiDB-lite"/>
    </source>
</evidence>
<evidence type="ECO:0008006" key="8">
    <source>
        <dbReference type="Google" id="ProtNLM"/>
    </source>
</evidence>
<feature type="region of interest" description="Disordered" evidence="3">
    <location>
        <begin position="603"/>
        <end position="630"/>
    </location>
</feature>
<evidence type="ECO:0000259" key="5">
    <source>
        <dbReference type="PROSITE" id="PS50212"/>
    </source>
</evidence>
<dbReference type="InterPro" id="IPR000651">
    <property type="entry name" value="Ras-like_Gua-exchang_fac_N"/>
</dbReference>
<dbReference type="GO" id="GO:0005886">
    <property type="term" value="C:plasma membrane"/>
    <property type="evidence" value="ECO:0007669"/>
    <property type="project" value="TreeGrafter"/>
</dbReference>
<feature type="domain" description="N-terminal Ras-GEF" evidence="5">
    <location>
        <begin position="443"/>
        <end position="568"/>
    </location>
</feature>
<evidence type="ECO:0000259" key="4">
    <source>
        <dbReference type="PROSITE" id="PS50009"/>
    </source>
</evidence>
<evidence type="ECO:0000313" key="6">
    <source>
        <dbReference type="EMBL" id="THH02878.1"/>
    </source>
</evidence>
<evidence type="ECO:0000256" key="2">
    <source>
        <dbReference type="PROSITE-ProRule" id="PRU00168"/>
    </source>
</evidence>
<sequence>MTTNKQPIDLPTIPTLPPIEMPEASSFMESSRFLSSRPPLTRSSTSLLSQDTFMTADSSSFNDSKGTPTTNDSEPSSATTPESFASSNNLRKSMSVDSPIKHRHQADSASRPGHGNRPTNTNGSSNDASIPRTGRPPATSNTPAPAWRDRDKQQAGPSRSRGTSFSSTTGDESYFDESDMERTEDLDNVVRKGKSTLGGTPAPGELALASRLQASNSSQPPQPIVPDRSSSLTHKLKKQRSLMSVNTHLPLPQQASDITIAVVGTLGCGKSTIIRKGLKSYGLSEATTSAFPPGGTGETFPYVYRVGRITYDRAATDRLLRVLEVDISALDLAPNSSHGIFPEGAPAIDGLVVCYETSEELSFSAVEEVLQSVDHLKLPTIVFACKSDLRGHVDPDRASSILKRTGQTGQRLGTKSAIRALAEEALGSFDETNEATRSIASRESRPPPWMTLEELLDKLMFLAVSDDDPTFISHFLLTYRRFATPRNILLAMQKRMRALDQPTGDPMFACFAQMRICWLLDHWIQLYPADFAVPGTAGALSALVKSIIGKTYLLHYGSEFIPFMETLSTLKDRDASWAMKVEDPNADSDDSSSVAEALTGTHASPISSMTSNSLPEVDKPNLAPSTNVRERKPSLPLSAAKILTMASSPTHAPGSDAETKFALKQLLAISDQVKITDPTSIAYEITRVECGYFLDIKPRHWLQHVIGRGPKGPDTDPVIRYNLISNHIAEWVVSLILCHDKGKPRARMIHTFVEIAGRLRNMNNYSALRAVVAGINGAALDADITMGVFKSKNMAQYKQLQSYDQLLQATRAHSKYRMALRNSKGPCIPALEVHLSDLIRAHEANVDFQDDDPNKIHWAKFNMMGSREDTARENAGYVEHEDSKVRELLLLDKEQVLMPLDMQEVRRLMDAPKGDEEGAEDSKSANTRTKMFFW</sequence>
<keyword evidence="7" id="KW-1185">Reference proteome</keyword>
<feature type="domain" description="Ras-GEF" evidence="4">
    <location>
        <begin position="677"/>
        <end position="907"/>
    </location>
</feature>
<dbReference type="Gene3D" id="3.40.50.300">
    <property type="entry name" value="P-loop containing nucleotide triphosphate hydrolases"/>
    <property type="match status" value="1"/>
</dbReference>
<dbReference type="SUPFAM" id="SSF52540">
    <property type="entry name" value="P-loop containing nucleoside triphosphate hydrolases"/>
    <property type="match status" value="1"/>
</dbReference>
<dbReference type="InterPro" id="IPR008937">
    <property type="entry name" value="Ras-like_GEF"/>
</dbReference>